<evidence type="ECO:0000313" key="12">
    <source>
        <dbReference type="EMBL" id="CAB4748858.1"/>
    </source>
</evidence>
<dbReference type="AlphaFoldDB" id="A0A6J6TP32"/>
<keyword evidence="5" id="KW-0408">Iron</keyword>
<evidence type="ECO:0000256" key="2">
    <source>
        <dbReference type="ARBA" id="ARBA00006597"/>
    </source>
</evidence>
<dbReference type="InterPro" id="IPR003482">
    <property type="entry name" value="Whib"/>
</dbReference>
<dbReference type="EMBL" id="CAFBOM010000080">
    <property type="protein sequence ID" value="CAB4983926.1"/>
    <property type="molecule type" value="Genomic_DNA"/>
</dbReference>
<evidence type="ECO:0000256" key="1">
    <source>
        <dbReference type="ARBA" id="ARBA00001966"/>
    </source>
</evidence>
<dbReference type="GO" id="GO:0003677">
    <property type="term" value="F:DNA binding"/>
    <property type="evidence" value="ECO:0007669"/>
    <property type="project" value="UniProtKB-KW"/>
</dbReference>
<protein>
    <submittedName>
        <fullName evidence="12">Unannotated protein</fullName>
    </submittedName>
</protein>
<evidence type="ECO:0000256" key="10">
    <source>
        <dbReference type="ARBA" id="ARBA00023163"/>
    </source>
</evidence>
<evidence type="ECO:0000313" key="13">
    <source>
        <dbReference type="EMBL" id="CAB4983926.1"/>
    </source>
</evidence>
<organism evidence="12">
    <name type="scientific">freshwater metagenome</name>
    <dbReference type="NCBI Taxonomy" id="449393"/>
    <lineage>
        <taxon>unclassified sequences</taxon>
        <taxon>metagenomes</taxon>
        <taxon>ecological metagenomes</taxon>
    </lineage>
</organism>
<evidence type="ECO:0000256" key="3">
    <source>
        <dbReference type="ARBA" id="ARBA00022485"/>
    </source>
</evidence>
<dbReference type="GO" id="GO:0045454">
    <property type="term" value="P:cell redox homeostasis"/>
    <property type="evidence" value="ECO:0007669"/>
    <property type="project" value="TreeGrafter"/>
</dbReference>
<evidence type="ECO:0000256" key="6">
    <source>
        <dbReference type="ARBA" id="ARBA00023014"/>
    </source>
</evidence>
<comment type="similarity">
    <text evidence="2">Belongs to the WhiB family.</text>
</comment>
<keyword evidence="9" id="KW-1015">Disulfide bond</keyword>
<proteinExistence type="inferred from homology"/>
<keyword evidence="10" id="KW-0804">Transcription</keyword>
<dbReference type="InterPro" id="IPR034768">
    <property type="entry name" value="4FE4S_WBL"/>
</dbReference>
<dbReference type="GO" id="GO:0045892">
    <property type="term" value="P:negative regulation of DNA-templated transcription"/>
    <property type="evidence" value="ECO:0007669"/>
    <property type="project" value="TreeGrafter"/>
</dbReference>
<dbReference type="Pfam" id="PF02467">
    <property type="entry name" value="Whib"/>
    <property type="match status" value="1"/>
</dbReference>
<dbReference type="EMBL" id="CAEZYW010000187">
    <property type="protein sequence ID" value="CAB4748858.1"/>
    <property type="molecule type" value="Genomic_DNA"/>
</dbReference>
<sequence>MWPRSLGSYLRAMPQQPLAQVPSDVRWYWQDLGSCRETDPLLFFHPQNERGSARAKRDRAAKLICAGCPVRLECADYAVRAREPYGVWGGLSEDEREVIYARLDSRHYPRAQGEGIRAAAHEIAEAVSPRVLGIA</sequence>
<dbReference type="PROSITE" id="PS51674">
    <property type="entry name" value="4FE4S_WBL"/>
    <property type="match status" value="1"/>
</dbReference>
<evidence type="ECO:0000256" key="8">
    <source>
        <dbReference type="ARBA" id="ARBA00023125"/>
    </source>
</evidence>
<name>A0A6J6TP32_9ZZZZ</name>
<dbReference type="GO" id="GO:0047134">
    <property type="term" value="F:protein-disulfide reductase [NAD(P)H] activity"/>
    <property type="evidence" value="ECO:0007669"/>
    <property type="project" value="TreeGrafter"/>
</dbReference>
<reference evidence="12" key="1">
    <citation type="submission" date="2020-05" db="EMBL/GenBank/DDBJ databases">
        <authorList>
            <person name="Chiriac C."/>
            <person name="Salcher M."/>
            <person name="Ghai R."/>
            <person name="Kavagutti S V."/>
        </authorList>
    </citation>
    <scope>NUCLEOTIDE SEQUENCE</scope>
</reference>
<gene>
    <name evidence="12" type="ORF">UFOPK2786_01181</name>
    <name evidence="13" type="ORF">UFOPK3957_00609</name>
</gene>
<keyword evidence="3" id="KW-0004">4Fe-4S</keyword>
<evidence type="ECO:0000256" key="5">
    <source>
        <dbReference type="ARBA" id="ARBA00023004"/>
    </source>
</evidence>
<dbReference type="GO" id="GO:0046872">
    <property type="term" value="F:metal ion binding"/>
    <property type="evidence" value="ECO:0007669"/>
    <property type="project" value="UniProtKB-KW"/>
</dbReference>
<keyword evidence="7" id="KW-0805">Transcription regulation</keyword>
<keyword evidence="8" id="KW-0238">DNA-binding</keyword>
<keyword evidence="4" id="KW-0479">Metal-binding</keyword>
<dbReference type="GO" id="GO:0051539">
    <property type="term" value="F:4 iron, 4 sulfur cluster binding"/>
    <property type="evidence" value="ECO:0007669"/>
    <property type="project" value="UniProtKB-KW"/>
</dbReference>
<comment type="cofactor">
    <cofactor evidence="1">
        <name>[4Fe-4S] cluster</name>
        <dbReference type="ChEBI" id="CHEBI:49883"/>
    </cofactor>
</comment>
<keyword evidence="6" id="KW-0411">Iron-sulfur</keyword>
<accession>A0A6J6TP32</accession>
<evidence type="ECO:0000256" key="4">
    <source>
        <dbReference type="ARBA" id="ARBA00022723"/>
    </source>
</evidence>
<evidence type="ECO:0000256" key="7">
    <source>
        <dbReference type="ARBA" id="ARBA00023015"/>
    </source>
</evidence>
<feature type="domain" description="4Fe-4S Wbl-type" evidence="11">
    <location>
        <begin position="34"/>
        <end position="98"/>
    </location>
</feature>
<dbReference type="PANTHER" id="PTHR38839">
    <property type="entry name" value="TRANSCRIPTIONAL REGULATOR WHID-RELATED"/>
    <property type="match status" value="1"/>
</dbReference>
<evidence type="ECO:0000259" key="11">
    <source>
        <dbReference type="PROSITE" id="PS51674"/>
    </source>
</evidence>
<dbReference type="HAMAP" id="MF_01479">
    <property type="entry name" value="WhiB"/>
    <property type="match status" value="1"/>
</dbReference>
<evidence type="ECO:0000256" key="9">
    <source>
        <dbReference type="ARBA" id="ARBA00023157"/>
    </source>
</evidence>